<organism evidence="1 2">
    <name type="scientific">Paraglomus brasilianum</name>
    <dbReference type="NCBI Taxonomy" id="144538"/>
    <lineage>
        <taxon>Eukaryota</taxon>
        <taxon>Fungi</taxon>
        <taxon>Fungi incertae sedis</taxon>
        <taxon>Mucoromycota</taxon>
        <taxon>Glomeromycotina</taxon>
        <taxon>Glomeromycetes</taxon>
        <taxon>Paraglomerales</taxon>
        <taxon>Paraglomeraceae</taxon>
        <taxon>Paraglomus</taxon>
    </lineage>
</organism>
<accession>A0A9N9HEL1</accession>
<proteinExistence type="predicted"/>
<name>A0A9N9HEL1_9GLOM</name>
<keyword evidence="2" id="KW-1185">Reference proteome</keyword>
<dbReference type="EMBL" id="CAJVPI010004703">
    <property type="protein sequence ID" value="CAG8669513.1"/>
    <property type="molecule type" value="Genomic_DNA"/>
</dbReference>
<gene>
    <name evidence="1" type="ORF">PBRASI_LOCUS11227</name>
</gene>
<evidence type="ECO:0000313" key="2">
    <source>
        <dbReference type="Proteomes" id="UP000789739"/>
    </source>
</evidence>
<dbReference type="AlphaFoldDB" id="A0A9N9HEL1"/>
<feature type="non-terminal residue" evidence="1">
    <location>
        <position position="1"/>
    </location>
</feature>
<evidence type="ECO:0000313" key="1">
    <source>
        <dbReference type="EMBL" id="CAG8669513.1"/>
    </source>
</evidence>
<protein>
    <submittedName>
        <fullName evidence="1">8828_t:CDS:1</fullName>
    </submittedName>
</protein>
<reference evidence="1" key="1">
    <citation type="submission" date="2021-06" db="EMBL/GenBank/DDBJ databases">
        <authorList>
            <person name="Kallberg Y."/>
            <person name="Tangrot J."/>
            <person name="Rosling A."/>
        </authorList>
    </citation>
    <scope>NUCLEOTIDE SEQUENCE</scope>
    <source>
        <strain evidence="1">BR232B</strain>
    </source>
</reference>
<dbReference type="Proteomes" id="UP000789739">
    <property type="component" value="Unassembled WGS sequence"/>
</dbReference>
<comment type="caution">
    <text evidence="1">The sequence shown here is derived from an EMBL/GenBank/DDBJ whole genome shotgun (WGS) entry which is preliminary data.</text>
</comment>
<sequence>EKKVTREALKEIRRELREKSEGDKLEEFGEEAAKAVLESYIVPKK</sequence>